<proteinExistence type="predicted"/>
<dbReference type="Pfam" id="PF13843">
    <property type="entry name" value="DDE_Tnp_1_7"/>
    <property type="match status" value="1"/>
</dbReference>
<accession>A0AAV4EN33</accession>
<dbReference type="PANTHER" id="PTHR46599:SF3">
    <property type="entry name" value="PIGGYBAC TRANSPOSABLE ELEMENT-DERIVED PROTEIN 4"/>
    <property type="match status" value="1"/>
</dbReference>
<feature type="domain" description="PiggyBac transposable element-derived protein" evidence="1">
    <location>
        <begin position="2"/>
        <end position="184"/>
    </location>
</feature>
<keyword evidence="3" id="KW-1185">Reference proteome</keyword>
<evidence type="ECO:0000259" key="1">
    <source>
        <dbReference type="Pfam" id="PF13843"/>
    </source>
</evidence>
<gene>
    <name evidence="2" type="ORF">ElyMa_001858000</name>
</gene>
<protein>
    <submittedName>
        <fullName evidence="2">PiggyBac transposable element-derived protein 4-like</fullName>
    </submittedName>
</protein>
<dbReference type="InterPro" id="IPR029526">
    <property type="entry name" value="PGBD"/>
</dbReference>
<evidence type="ECO:0000313" key="2">
    <source>
        <dbReference type="EMBL" id="GFR61931.1"/>
    </source>
</evidence>
<comment type="caution">
    <text evidence="2">The sequence shown here is derived from an EMBL/GenBank/DDBJ whole genome shotgun (WGS) entry which is preliminary data.</text>
</comment>
<dbReference type="AlphaFoldDB" id="A0AAV4EN33"/>
<evidence type="ECO:0000313" key="3">
    <source>
        <dbReference type="Proteomes" id="UP000762676"/>
    </source>
</evidence>
<dbReference type="PANTHER" id="PTHR46599">
    <property type="entry name" value="PIGGYBAC TRANSPOSABLE ELEMENT-DERIVED PROTEIN 4"/>
    <property type="match status" value="1"/>
</dbReference>
<dbReference type="Proteomes" id="UP000762676">
    <property type="component" value="Unassembled WGS sequence"/>
</dbReference>
<reference evidence="2 3" key="1">
    <citation type="journal article" date="2021" name="Elife">
        <title>Chloroplast acquisition without the gene transfer in kleptoplastic sea slugs, Plakobranchus ocellatus.</title>
        <authorList>
            <person name="Maeda T."/>
            <person name="Takahashi S."/>
            <person name="Yoshida T."/>
            <person name="Shimamura S."/>
            <person name="Takaki Y."/>
            <person name="Nagai Y."/>
            <person name="Toyoda A."/>
            <person name="Suzuki Y."/>
            <person name="Arimoto A."/>
            <person name="Ishii H."/>
            <person name="Satoh N."/>
            <person name="Nishiyama T."/>
            <person name="Hasebe M."/>
            <person name="Maruyama T."/>
            <person name="Minagawa J."/>
            <person name="Obokata J."/>
            <person name="Shigenobu S."/>
        </authorList>
    </citation>
    <scope>NUCLEOTIDE SEQUENCE [LARGE SCALE GENOMIC DNA]</scope>
</reference>
<dbReference type="EMBL" id="BMAT01003774">
    <property type="protein sequence ID" value="GFR61931.1"/>
    <property type="molecule type" value="Genomic_DNA"/>
</dbReference>
<sequence>MFPLALFEIFVTETNLYADQRIATHPNSSWYHTYLDEMRAFIAMQNFFGLRPRPRLWMYWSEDPRFHDSYISSIMTIARFKKISRYFHVRDTSGAPRRDRPGFDPLFKVRNIIKKTQETFRAGFQAHRELSVDEAMVGFKGRLSFKQYMPAKPTKWGIKVWTVSDACLGYCLSYDVYTGKASRREKYWKKLGKDL</sequence>
<organism evidence="2 3">
    <name type="scientific">Elysia marginata</name>
    <dbReference type="NCBI Taxonomy" id="1093978"/>
    <lineage>
        <taxon>Eukaryota</taxon>
        <taxon>Metazoa</taxon>
        <taxon>Spiralia</taxon>
        <taxon>Lophotrochozoa</taxon>
        <taxon>Mollusca</taxon>
        <taxon>Gastropoda</taxon>
        <taxon>Heterobranchia</taxon>
        <taxon>Euthyneura</taxon>
        <taxon>Panpulmonata</taxon>
        <taxon>Sacoglossa</taxon>
        <taxon>Placobranchoidea</taxon>
        <taxon>Plakobranchidae</taxon>
        <taxon>Elysia</taxon>
    </lineage>
</organism>
<name>A0AAV4EN33_9GAST</name>